<protein>
    <submittedName>
        <fullName evidence="2">Uncharacterized protein</fullName>
    </submittedName>
</protein>
<keyword evidence="1" id="KW-1133">Transmembrane helix</keyword>
<feature type="transmembrane region" description="Helical" evidence="1">
    <location>
        <begin position="15"/>
        <end position="34"/>
    </location>
</feature>
<keyword evidence="1" id="KW-0472">Membrane</keyword>
<feature type="non-terminal residue" evidence="2">
    <location>
        <position position="1"/>
    </location>
</feature>
<gene>
    <name evidence="2" type="ORF">L9F63_004813</name>
</gene>
<reference evidence="2" key="2">
    <citation type="submission" date="2023-05" db="EMBL/GenBank/DDBJ databases">
        <authorList>
            <person name="Fouks B."/>
        </authorList>
    </citation>
    <scope>NUCLEOTIDE SEQUENCE</scope>
    <source>
        <strain evidence="2">Stay&amp;Tobe</strain>
        <tissue evidence="2">Testes</tissue>
    </source>
</reference>
<organism evidence="2 3">
    <name type="scientific">Diploptera punctata</name>
    <name type="common">Pacific beetle cockroach</name>
    <dbReference type="NCBI Taxonomy" id="6984"/>
    <lineage>
        <taxon>Eukaryota</taxon>
        <taxon>Metazoa</taxon>
        <taxon>Ecdysozoa</taxon>
        <taxon>Arthropoda</taxon>
        <taxon>Hexapoda</taxon>
        <taxon>Insecta</taxon>
        <taxon>Pterygota</taxon>
        <taxon>Neoptera</taxon>
        <taxon>Polyneoptera</taxon>
        <taxon>Dictyoptera</taxon>
        <taxon>Blattodea</taxon>
        <taxon>Blaberoidea</taxon>
        <taxon>Blaberidae</taxon>
        <taxon>Diplopterinae</taxon>
        <taxon>Diploptera</taxon>
    </lineage>
</organism>
<keyword evidence="1" id="KW-0812">Transmembrane</keyword>
<sequence length="139" mass="15790">KYTLCHRCTDKSSNIVPAILTNHIFVIQYLFLMLPGSSKLEIPMAISIHLFHSKISGQAVWRMTVHSLYILKNTYFLSILRIHWNLNITLEIGVSKCCMDGNPIILPLRANNPSEGIGNCQMSMTLKKHKTKVIQIVKV</sequence>
<reference evidence="2" key="1">
    <citation type="journal article" date="2023" name="IScience">
        <title>Live-bearing cockroach genome reveals convergent evolutionary mechanisms linked to viviparity in insects and beyond.</title>
        <authorList>
            <person name="Fouks B."/>
            <person name="Harrison M.C."/>
            <person name="Mikhailova A.A."/>
            <person name="Marchal E."/>
            <person name="English S."/>
            <person name="Carruthers M."/>
            <person name="Jennings E.C."/>
            <person name="Chiamaka E.L."/>
            <person name="Frigard R.A."/>
            <person name="Pippel M."/>
            <person name="Attardo G.M."/>
            <person name="Benoit J.B."/>
            <person name="Bornberg-Bauer E."/>
            <person name="Tobe S.S."/>
        </authorList>
    </citation>
    <scope>NUCLEOTIDE SEQUENCE</scope>
    <source>
        <strain evidence="2">Stay&amp;Tobe</strain>
    </source>
</reference>
<name>A0AAD8E7B1_DIPPU</name>
<evidence type="ECO:0000313" key="2">
    <source>
        <dbReference type="EMBL" id="KAJ9579521.1"/>
    </source>
</evidence>
<feature type="non-terminal residue" evidence="2">
    <location>
        <position position="139"/>
    </location>
</feature>
<accession>A0AAD8E7B1</accession>
<dbReference type="EMBL" id="JASPKZ010008387">
    <property type="protein sequence ID" value="KAJ9579521.1"/>
    <property type="molecule type" value="Genomic_DNA"/>
</dbReference>
<comment type="caution">
    <text evidence="2">The sequence shown here is derived from an EMBL/GenBank/DDBJ whole genome shotgun (WGS) entry which is preliminary data.</text>
</comment>
<evidence type="ECO:0000256" key="1">
    <source>
        <dbReference type="SAM" id="Phobius"/>
    </source>
</evidence>
<keyword evidence="3" id="KW-1185">Reference proteome</keyword>
<dbReference type="AlphaFoldDB" id="A0AAD8E7B1"/>
<evidence type="ECO:0000313" key="3">
    <source>
        <dbReference type="Proteomes" id="UP001233999"/>
    </source>
</evidence>
<dbReference type="Proteomes" id="UP001233999">
    <property type="component" value="Unassembled WGS sequence"/>
</dbReference>
<proteinExistence type="predicted"/>